<dbReference type="OrthoDB" id="9995857at2"/>
<evidence type="ECO:0000256" key="1">
    <source>
        <dbReference type="SAM" id="MobiDB-lite"/>
    </source>
</evidence>
<reference evidence="2 3" key="1">
    <citation type="submission" date="2019-09" db="EMBL/GenBank/DDBJ databases">
        <title>Goodfellowia gen. nov., a new genus of the Pseudonocardineae related to Actinoalloteichus, containing Goodfellowia coeruleoviolacea gen. nov., comb. nov. gen. nov., comb. nov.</title>
        <authorList>
            <person name="Labeda D."/>
        </authorList>
    </citation>
    <scope>NUCLEOTIDE SEQUENCE [LARGE SCALE GENOMIC DNA]</scope>
    <source>
        <strain evidence="2 3">AN110305</strain>
    </source>
</reference>
<name>A0A5B2XV19_9PSEU</name>
<accession>A0A5B2XV19</accession>
<proteinExistence type="predicted"/>
<evidence type="ECO:0000313" key="2">
    <source>
        <dbReference type="EMBL" id="KAA2267005.1"/>
    </source>
</evidence>
<sequence length="240" mass="26438">MVARGSTEIDVDSARRRVLASAADPECFSAREIRLKVHALHDLRTALPTEQHQTIEAELSRGLILGFETFVEQDDAARSRWAGNHPKRRQLLDRTGDVPYVVHEDLMLLTDKSAFSARVGEDIVYPPMRWTNVEERAALARRLDIALRLIRFLTLLALAAKRKLPVALLLELFRLLRADWLVPKPTASPGANTPPVRVTRPPGSAVLAEPRVARAPGRGAPLAAHNSEGRVRPCAPGGAL</sequence>
<dbReference type="RefSeq" id="WP_149847313.1">
    <property type="nucleotide sequence ID" value="NZ_VUOB01000001.1"/>
</dbReference>
<evidence type="ECO:0000313" key="3">
    <source>
        <dbReference type="Proteomes" id="UP000323454"/>
    </source>
</evidence>
<comment type="caution">
    <text evidence="2">The sequence shown here is derived from an EMBL/GenBank/DDBJ whole genome shotgun (WGS) entry which is preliminary data.</text>
</comment>
<keyword evidence="3" id="KW-1185">Reference proteome</keyword>
<protein>
    <submittedName>
        <fullName evidence="2">Uncharacterized protein</fullName>
    </submittedName>
</protein>
<dbReference type="Proteomes" id="UP000323454">
    <property type="component" value="Unassembled WGS sequence"/>
</dbReference>
<dbReference type="EMBL" id="VUOB01000001">
    <property type="protein sequence ID" value="KAA2267005.1"/>
    <property type="molecule type" value="Genomic_DNA"/>
</dbReference>
<gene>
    <name evidence="2" type="ORF">F0L68_00250</name>
</gene>
<feature type="region of interest" description="Disordered" evidence="1">
    <location>
        <begin position="217"/>
        <end position="240"/>
    </location>
</feature>
<organism evidence="2 3">
    <name type="scientific">Solihabitans fulvus</name>
    <dbReference type="NCBI Taxonomy" id="1892852"/>
    <lineage>
        <taxon>Bacteria</taxon>
        <taxon>Bacillati</taxon>
        <taxon>Actinomycetota</taxon>
        <taxon>Actinomycetes</taxon>
        <taxon>Pseudonocardiales</taxon>
        <taxon>Pseudonocardiaceae</taxon>
        <taxon>Solihabitans</taxon>
    </lineage>
</organism>
<reference evidence="2 3" key="2">
    <citation type="submission" date="2019-09" db="EMBL/GenBank/DDBJ databases">
        <authorList>
            <person name="Jin C."/>
        </authorList>
    </citation>
    <scope>NUCLEOTIDE SEQUENCE [LARGE SCALE GENOMIC DNA]</scope>
    <source>
        <strain evidence="2 3">AN110305</strain>
    </source>
</reference>
<dbReference type="AlphaFoldDB" id="A0A5B2XV19"/>